<dbReference type="InterPro" id="IPR004841">
    <property type="entry name" value="AA-permease/SLC12A_dom"/>
</dbReference>
<evidence type="ECO:0000313" key="8">
    <source>
        <dbReference type="Proteomes" id="UP001595729"/>
    </source>
</evidence>
<feature type="transmembrane region" description="Helical" evidence="5">
    <location>
        <begin position="246"/>
        <end position="267"/>
    </location>
</feature>
<reference evidence="8" key="1">
    <citation type="journal article" date="2019" name="Int. J. Syst. Evol. Microbiol.">
        <title>The Global Catalogue of Microorganisms (GCM) 10K type strain sequencing project: providing services to taxonomists for standard genome sequencing and annotation.</title>
        <authorList>
            <consortium name="The Broad Institute Genomics Platform"/>
            <consortium name="The Broad Institute Genome Sequencing Center for Infectious Disease"/>
            <person name="Wu L."/>
            <person name="Ma J."/>
        </authorList>
    </citation>
    <scope>NUCLEOTIDE SEQUENCE [LARGE SCALE GENOMIC DNA]</scope>
    <source>
        <strain evidence="8">KCTC 42501</strain>
    </source>
</reference>
<dbReference type="PANTHER" id="PTHR42770:SF16">
    <property type="entry name" value="AMINO ACID PERMEASE"/>
    <property type="match status" value="1"/>
</dbReference>
<dbReference type="PIRSF" id="PIRSF006060">
    <property type="entry name" value="AA_transporter"/>
    <property type="match status" value="1"/>
</dbReference>
<accession>A0ABV7W2W5</accession>
<comment type="subcellular location">
    <subcellularLocation>
        <location evidence="1">Membrane</location>
        <topology evidence="1">Multi-pass membrane protein</topology>
    </subcellularLocation>
</comment>
<proteinExistence type="predicted"/>
<evidence type="ECO:0000256" key="2">
    <source>
        <dbReference type="ARBA" id="ARBA00022692"/>
    </source>
</evidence>
<evidence type="ECO:0000256" key="3">
    <source>
        <dbReference type="ARBA" id="ARBA00022989"/>
    </source>
</evidence>
<feature type="domain" description="Amino acid permease/ SLC12A" evidence="6">
    <location>
        <begin position="49"/>
        <end position="496"/>
    </location>
</feature>
<dbReference type="Pfam" id="PF00324">
    <property type="entry name" value="AA_permease"/>
    <property type="match status" value="1"/>
</dbReference>
<dbReference type="InterPro" id="IPR050367">
    <property type="entry name" value="APC_superfamily"/>
</dbReference>
<feature type="transmembrane region" description="Helical" evidence="5">
    <location>
        <begin position="28"/>
        <end position="53"/>
    </location>
</feature>
<name>A0ABV7W2W5_9BURK</name>
<feature type="transmembrane region" description="Helical" evidence="5">
    <location>
        <begin position="102"/>
        <end position="128"/>
    </location>
</feature>
<feature type="transmembrane region" description="Helical" evidence="5">
    <location>
        <begin position="308"/>
        <end position="328"/>
    </location>
</feature>
<keyword evidence="3 5" id="KW-1133">Transmembrane helix</keyword>
<feature type="transmembrane region" description="Helical" evidence="5">
    <location>
        <begin position="140"/>
        <end position="156"/>
    </location>
</feature>
<feature type="transmembrane region" description="Helical" evidence="5">
    <location>
        <begin position="163"/>
        <end position="186"/>
    </location>
</feature>
<sequence>MNTASTSHSPSGSAPGADQSLRSGRLGVIGIVFFVVAAASPLVGMTGALPAAILLGNGAAAPGAYLLAGLILLLFSVGYAAMSHQVTNSGAFFAYIGRGMGLHLGVGSAFVSLLAYLAIHLSIFGFFGGLMAEQVGGLPWWGWSLVAWAAVTWLSLRSVDVGAHVLGLLMGLELLSLVVTAVAIFVQGGPEGWNFAASFSPANILAGGLAGSAGIALAFAFASFVGFEATAIYGEESIDPKRTVPLATYVAVVLITVLFAFTSFAVVSGLGAGKVMDRVVELSSVDGAPLVNPANVLFSLAGQYVGDWLSALMKSLVLSSLFAAMLAFQNSAARYLFALGRGGTLPAAMAKVNQRGAPSAGSIIVSVITAAVIALFAMAGLDPILNMFFWFSGLAVVSILLIEILVCLAVIAWFRRVPGDANIFQSLIAPVLATIGLSVGLYLLMARFGLLTGAVAEGLDPTTTSWAMNGLGWFMALLPFGVLVVGYFFAIIRHKENKELIQDVIS</sequence>
<feature type="transmembrane region" description="Helical" evidence="5">
    <location>
        <begin position="359"/>
        <end position="381"/>
    </location>
</feature>
<feature type="transmembrane region" description="Helical" evidence="5">
    <location>
        <begin position="426"/>
        <end position="450"/>
    </location>
</feature>
<keyword evidence="2 5" id="KW-0812">Transmembrane</keyword>
<evidence type="ECO:0000256" key="5">
    <source>
        <dbReference type="SAM" id="Phobius"/>
    </source>
</evidence>
<feature type="transmembrane region" description="Helical" evidence="5">
    <location>
        <begin position="387"/>
        <end position="414"/>
    </location>
</feature>
<evidence type="ECO:0000313" key="7">
    <source>
        <dbReference type="EMBL" id="MFC3684090.1"/>
    </source>
</evidence>
<gene>
    <name evidence="7" type="ORF">ACFOPI_10840</name>
</gene>
<feature type="transmembrane region" description="Helical" evidence="5">
    <location>
        <begin position="470"/>
        <end position="492"/>
    </location>
</feature>
<dbReference type="RefSeq" id="WP_382173730.1">
    <property type="nucleotide sequence ID" value="NZ_JBHRXX010000005.1"/>
</dbReference>
<dbReference type="Gene3D" id="1.20.1740.10">
    <property type="entry name" value="Amino acid/polyamine transporter I"/>
    <property type="match status" value="1"/>
</dbReference>
<feature type="transmembrane region" description="Helical" evidence="5">
    <location>
        <begin position="206"/>
        <end position="234"/>
    </location>
</feature>
<keyword evidence="4 5" id="KW-0472">Membrane</keyword>
<feature type="transmembrane region" description="Helical" evidence="5">
    <location>
        <begin position="59"/>
        <end position="81"/>
    </location>
</feature>
<evidence type="ECO:0000259" key="6">
    <source>
        <dbReference type="Pfam" id="PF00324"/>
    </source>
</evidence>
<dbReference type="EMBL" id="JBHRXX010000005">
    <property type="protein sequence ID" value="MFC3684090.1"/>
    <property type="molecule type" value="Genomic_DNA"/>
</dbReference>
<keyword evidence="8" id="KW-1185">Reference proteome</keyword>
<dbReference type="Proteomes" id="UP001595729">
    <property type="component" value="Unassembled WGS sequence"/>
</dbReference>
<organism evidence="7 8">
    <name type="scientific">Hydrogenophaga luteola</name>
    <dbReference type="NCBI Taxonomy" id="1591122"/>
    <lineage>
        <taxon>Bacteria</taxon>
        <taxon>Pseudomonadati</taxon>
        <taxon>Pseudomonadota</taxon>
        <taxon>Betaproteobacteria</taxon>
        <taxon>Burkholderiales</taxon>
        <taxon>Comamonadaceae</taxon>
        <taxon>Hydrogenophaga</taxon>
    </lineage>
</organism>
<evidence type="ECO:0000256" key="4">
    <source>
        <dbReference type="ARBA" id="ARBA00023136"/>
    </source>
</evidence>
<dbReference type="PANTHER" id="PTHR42770">
    <property type="entry name" value="AMINO ACID TRANSPORTER-RELATED"/>
    <property type="match status" value="1"/>
</dbReference>
<comment type="caution">
    <text evidence="7">The sequence shown here is derived from an EMBL/GenBank/DDBJ whole genome shotgun (WGS) entry which is preliminary data.</text>
</comment>
<protein>
    <submittedName>
        <fullName evidence="7">APC family permease</fullName>
    </submittedName>
</protein>
<evidence type="ECO:0000256" key="1">
    <source>
        <dbReference type="ARBA" id="ARBA00004141"/>
    </source>
</evidence>